<feature type="transmembrane region" description="Helical" evidence="1">
    <location>
        <begin position="43"/>
        <end position="64"/>
    </location>
</feature>
<evidence type="ECO:0000256" key="1">
    <source>
        <dbReference type="SAM" id="Phobius"/>
    </source>
</evidence>
<gene>
    <name evidence="2" type="ORF">COT33_02150</name>
</gene>
<proteinExistence type="predicted"/>
<organism evidence="2 3">
    <name type="scientific">Candidatus Nealsonbacteria bacterium CG08_land_8_20_14_0_20_38_20</name>
    <dbReference type="NCBI Taxonomy" id="1974705"/>
    <lineage>
        <taxon>Bacteria</taxon>
        <taxon>Candidatus Nealsoniibacteriota</taxon>
    </lineage>
</organism>
<keyword evidence="1" id="KW-0812">Transmembrane</keyword>
<dbReference type="Proteomes" id="UP000230088">
    <property type="component" value="Unassembled WGS sequence"/>
</dbReference>
<dbReference type="EMBL" id="PEYD01000040">
    <property type="protein sequence ID" value="PIS39399.1"/>
    <property type="molecule type" value="Genomic_DNA"/>
</dbReference>
<feature type="transmembrane region" description="Helical" evidence="1">
    <location>
        <begin position="18"/>
        <end position="37"/>
    </location>
</feature>
<dbReference type="AlphaFoldDB" id="A0A2H0YMC4"/>
<reference evidence="3" key="1">
    <citation type="submission" date="2017-09" db="EMBL/GenBank/DDBJ databases">
        <title>Depth-based differentiation of microbial function through sediment-hosted aquifers and enrichment of novel symbionts in the deep terrestrial subsurface.</title>
        <authorList>
            <person name="Probst A.J."/>
            <person name="Ladd B."/>
            <person name="Jarett J.K."/>
            <person name="Geller-Mcgrath D.E."/>
            <person name="Sieber C.M.K."/>
            <person name="Emerson J.B."/>
            <person name="Anantharaman K."/>
            <person name="Thomas B.C."/>
            <person name="Malmstrom R."/>
            <person name="Stieglmeier M."/>
            <person name="Klingl A."/>
            <person name="Woyke T."/>
            <person name="Ryan C.M."/>
            <person name="Banfield J.F."/>
        </authorList>
    </citation>
    <scope>NUCLEOTIDE SEQUENCE [LARGE SCALE GENOMIC DNA]</scope>
</reference>
<sequence>MSRYIENPWFSINLMKQFFITFALILAGLFFSIYALFVKDKSVFVFGLLLFYFSLMLFIWLLSLSPGTELEEEKKIRIFGLMIFAAIIGFICLAIGYPLLYFYFR</sequence>
<protein>
    <submittedName>
        <fullName evidence="2">Uncharacterized protein</fullName>
    </submittedName>
</protein>
<feature type="transmembrane region" description="Helical" evidence="1">
    <location>
        <begin position="76"/>
        <end position="104"/>
    </location>
</feature>
<accession>A0A2H0YMC4</accession>
<name>A0A2H0YMC4_9BACT</name>
<evidence type="ECO:0000313" key="2">
    <source>
        <dbReference type="EMBL" id="PIS39399.1"/>
    </source>
</evidence>
<keyword evidence="1" id="KW-1133">Transmembrane helix</keyword>
<evidence type="ECO:0000313" key="3">
    <source>
        <dbReference type="Proteomes" id="UP000230088"/>
    </source>
</evidence>
<comment type="caution">
    <text evidence="2">The sequence shown here is derived from an EMBL/GenBank/DDBJ whole genome shotgun (WGS) entry which is preliminary data.</text>
</comment>
<keyword evidence="1" id="KW-0472">Membrane</keyword>